<dbReference type="InterPro" id="IPR014729">
    <property type="entry name" value="Rossmann-like_a/b/a_fold"/>
</dbReference>
<name>A0A382PK82_9ZZZZ</name>
<dbReference type="AlphaFoldDB" id="A0A382PK82"/>
<protein>
    <recommendedName>
        <fullName evidence="2">7-cyano-7-deazaguanine synthase</fullName>
    </recommendedName>
</protein>
<organism evidence="1">
    <name type="scientific">marine metagenome</name>
    <dbReference type="NCBI Taxonomy" id="408172"/>
    <lineage>
        <taxon>unclassified sequences</taxon>
        <taxon>metagenomes</taxon>
        <taxon>ecological metagenomes</taxon>
    </lineage>
</organism>
<sequence>MSSRCFVLFSGGIESVALLHWLVEHENYDPIAVHSVFEHPVCSSRKLNANIEQITDHYKVPLLIHKQSAYQFDFGETTEYFHSAKHWILAACSVATRYPNVKNYFYGANSGIWRYGEEPSDFHYHDRTWEFYLIFEHYATMMHGRDHGQKIYPPLSGLTKRAQWDSLPENIQELTQSCGKPMAFDGKSPCGKCSKCLEYQSMRGGIKPV</sequence>
<reference evidence="1" key="1">
    <citation type="submission" date="2018-05" db="EMBL/GenBank/DDBJ databases">
        <authorList>
            <person name="Lanie J.A."/>
            <person name="Ng W.-L."/>
            <person name="Kazmierczak K.M."/>
            <person name="Andrzejewski T.M."/>
            <person name="Davidsen T.M."/>
            <person name="Wayne K.J."/>
            <person name="Tettelin H."/>
            <person name="Glass J.I."/>
            <person name="Rusch D."/>
            <person name="Podicherti R."/>
            <person name="Tsui H.-C.T."/>
            <person name="Winkler M.E."/>
        </authorList>
    </citation>
    <scope>NUCLEOTIDE SEQUENCE</scope>
</reference>
<dbReference type="Gene3D" id="3.40.50.620">
    <property type="entry name" value="HUPs"/>
    <property type="match status" value="1"/>
</dbReference>
<proteinExistence type="predicted"/>
<dbReference type="EMBL" id="UINC01107585">
    <property type="protein sequence ID" value="SVC73075.1"/>
    <property type="molecule type" value="Genomic_DNA"/>
</dbReference>
<gene>
    <name evidence="1" type="ORF">METZ01_LOCUS325929</name>
</gene>
<dbReference type="SUPFAM" id="SSF52402">
    <property type="entry name" value="Adenine nucleotide alpha hydrolases-like"/>
    <property type="match status" value="1"/>
</dbReference>
<evidence type="ECO:0000313" key="1">
    <source>
        <dbReference type="EMBL" id="SVC73075.1"/>
    </source>
</evidence>
<accession>A0A382PK82</accession>
<evidence type="ECO:0008006" key="2">
    <source>
        <dbReference type="Google" id="ProtNLM"/>
    </source>
</evidence>